<dbReference type="EMBL" id="LVWA01000005">
    <property type="protein sequence ID" value="OKL40476.1"/>
    <property type="molecule type" value="Genomic_DNA"/>
</dbReference>
<accession>A0A1Q5PE25</accession>
<comment type="caution">
    <text evidence="1">The sequence shown here is derived from an EMBL/GenBank/DDBJ whole genome shotgun (WGS) entry which is preliminary data.</text>
</comment>
<evidence type="ECO:0000313" key="1">
    <source>
        <dbReference type="EMBL" id="OKL40476.1"/>
    </source>
</evidence>
<dbReference type="Pfam" id="PF11534">
    <property type="entry name" value="HTHP"/>
    <property type="match status" value="1"/>
</dbReference>
<proteinExistence type="predicted"/>
<dbReference type="Proteomes" id="UP000186551">
    <property type="component" value="Unassembled WGS sequence"/>
</dbReference>
<protein>
    <submittedName>
        <fullName evidence="1">Uncharacterized protein</fullName>
    </submittedName>
</protein>
<gene>
    <name evidence="1" type="ORF">A3841_19440</name>
</gene>
<organism evidence="1 2">
    <name type="scientific">Pontibacter flavimaris</name>
    <dbReference type="NCBI Taxonomy" id="1797110"/>
    <lineage>
        <taxon>Bacteria</taxon>
        <taxon>Pseudomonadati</taxon>
        <taxon>Bacteroidota</taxon>
        <taxon>Cytophagia</taxon>
        <taxon>Cytophagales</taxon>
        <taxon>Hymenobacteraceae</taxon>
        <taxon>Pontibacter</taxon>
    </lineage>
</organism>
<dbReference type="InterPro" id="IPR038125">
    <property type="entry name" value="HTHP_sf"/>
</dbReference>
<dbReference type="RefSeq" id="WP_139307947.1">
    <property type="nucleotide sequence ID" value="NZ_LVWA01000005.1"/>
</dbReference>
<keyword evidence="2" id="KW-1185">Reference proteome</keyword>
<evidence type="ECO:0000313" key="2">
    <source>
        <dbReference type="Proteomes" id="UP000186551"/>
    </source>
</evidence>
<sequence>MSEGMSSSKLPELLTATPFEGRLLAIALARKAIYDRQPDKGLRQQQMDCCAFEPAKEQKAAFRKETACCKVYARKMFQEVAKANNYWSKKKTP</sequence>
<dbReference type="STRING" id="1797110.A3841_19440"/>
<dbReference type="OrthoDB" id="72286at2"/>
<dbReference type="Gene3D" id="6.10.80.10">
    <property type="entry name" value="Hexameric tyrosine-coordinated heme protein (HTHP)"/>
    <property type="match status" value="1"/>
</dbReference>
<dbReference type="AlphaFoldDB" id="A0A1Q5PE25"/>
<name>A0A1Q5PE25_9BACT</name>
<reference evidence="1 2" key="1">
    <citation type="submission" date="2016-03" db="EMBL/GenBank/DDBJ databases">
        <title>Genome sequence of Pontibacter sp. nov., of the family cytophagaceae, isolated from marine sediment of the Yellow Sea, China.</title>
        <authorList>
            <person name="Zhang G."/>
            <person name="Zhang R."/>
        </authorList>
    </citation>
    <scope>NUCLEOTIDE SEQUENCE [LARGE SCALE GENOMIC DNA]</scope>
    <source>
        <strain evidence="1 2">S10-8</strain>
    </source>
</reference>
<dbReference type="InterPro" id="IPR021111">
    <property type="entry name" value="Hexamer_Tyr-coord_heme_pr_HTHP"/>
</dbReference>